<proteinExistence type="predicted"/>
<dbReference type="Proteomes" id="UP001141806">
    <property type="component" value="Unassembled WGS sequence"/>
</dbReference>
<evidence type="ECO:0000313" key="2">
    <source>
        <dbReference type="Proteomes" id="UP001141806"/>
    </source>
</evidence>
<protein>
    <submittedName>
        <fullName evidence="1">Uncharacterized protein</fullName>
    </submittedName>
</protein>
<evidence type="ECO:0000313" key="1">
    <source>
        <dbReference type="EMBL" id="KAJ4979020.1"/>
    </source>
</evidence>
<reference evidence="1" key="1">
    <citation type="journal article" date="2023" name="Plant J.">
        <title>The genome of the king protea, Protea cynaroides.</title>
        <authorList>
            <person name="Chang J."/>
            <person name="Duong T.A."/>
            <person name="Schoeman C."/>
            <person name="Ma X."/>
            <person name="Roodt D."/>
            <person name="Barker N."/>
            <person name="Li Z."/>
            <person name="Van de Peer Y."/>
            <person name="Mizrachi E."/>
        </authorList>
    </citation>
    <scope>NUCLEOTIDE SEQUENCE</scope>
    <source>
        <tissue evidence="1">Young leaves</tissue>
    </source>
</reference>
<gene>
    <name evidence="1" type="ORF">NE237_009800</name>
</gene>
<accession>A0A9Q0R131</accession>
<comment type="caution">
    <text evidence="1">The sequence shown here is derived from an EMBL/GenBank/DDBJ whole genome shotgun (WGS) entry which is preliminary data.</text>
</comment>
<dbReference type="AlphaFoldDB" id="A0A9Q0R131"/>
<sequence length="133" mass="15389">MMEVVPRSKQHQQLLWASIEHTWGPAQGRQQPPRHARSHRAHNKGELLMAPLHEICVENVANHSTYCQERENHYVGFSILEIPLESTPSTQLINNRLLHLRNKDKPTFSRIQIAGQHSNPWFSASPLLIPLRR</sequence>
<organism evidence="1 2">
    <name type="scientific">Protea cynaroides</name>
    <dbReference type="NCBI Taxonomy" id="273540"/>
    <lineage>
        <taxon>Eukaryota</taxon>
        <taxon>Viridiplantae</taxon>
        <taxon>Streptophyta</taxon>
        <taxon>Embryophyta</taxon>
        <taxon>Tracheophyta</taxon>
        <taxon>Spermatophyta</taxon>
        <taxon>Magnoliopsida</taxon>
        <taxon>Proteales</taxon>
        <taxon>Proteaceae</taxon>
        <taxon>Protea</taxon>
    </lineage>
</organism>
<dbReference type="EMBL" id="JAMYWD010000002">
    <property type="protein sequence ID" value="KAJ4979020.1"/>
    <property type="molecule type" value="Genomic_DNA"/>
</dbReference>
<name>A0A9Q0R131_9MAGN</name>
<keyword evidence="2" id="KW-1185">Reference proteome</keyword>